<reference evidence="6" key="1">
    <citation type="journal article" date="2022" name="Int. J. Syst. Evol. Microbiol.">
        <title>Anaeromyxobacter oryzae sp. nov., Anaeromyxobacter diazotrophicus sp. nov. and Anaeromyxobacter paludicola sp. nov., isolated from paddy soils.</title>
        <authorList>
            <person name="Itoh H."/>
            <person name="Xu Z."/>
            <person name="Mise K."/>
            <person name="Masuda Y."/>
            <person name="Ushijima N."/>
            <person name="Hayakawa C."/>
            <person name="Shiratori Y."/>
            <person name="Senoo K."/>
        </authorList>
    </citation>
    <scope>NUCLEOTIDE SEQUENCE [LARGE SCALE GENOMIC DNA]</scope>
    <source>
        <strain evidence="6">Red232</strain>
    </source>
</reference>
<evidence type="ECO:0000313" key="6">
    <source>
        <dbReference type="Proteomes" id="UP001162891"/>
    </source>
</evidence>
<evidence type="ECO:0000256" key="3">
    <source>
        <dbReference type="ARBA" id="ARBA00022553"/>
    </source>
</evidence>
<comment type="subcellular location">
    <subcellularLocation>
        <location evidence="1">Cytoplasm</location>
    </subcellularLocation>
</comment>
<dbReference type="InterPro" id="IPR023439">
    <property type="entry name" value="Mal_deCO2ase/Cit_lyase_ACP"/>
</dbReference>
<dbReference type="InterPro" id="IPR009662">
    <property type="entry name" value="Malonate_deCO2ase_dsu"/>
</dbReference>
<accession>A0ABM7X124</accession>
<evidence type="ECO:0000256" key="4">
    <source>
        <dbReference type="NCBIfam" id="TIGR03130"/>
    </source>
</evidence>
<name>A0ABM7X124_9BACT</name>
<protein>
    <recommendedName>
        <fullName evidence="4">Malonate decarboxylase acyl carrier protein</fullName>
    </recommendedName>
</protein>
<dbReference type="HAMAP" id="MF_00710">
    <property type="entry name" value="Malonate_deCO2ase_dsu"/>
    <property type="match status" value="1"/>
</dbReference>
<keyword evidence="3" id="KW-0597">Phosphoprotein</keyword>
<evidence type="ECO:0000256" key="1">
    <source>
        <dbReference type="ARBA" id="ARBA00004496"/>
    </source>
</evidence>
<gene>
    <name evidence="5" type="primary">mdcC</name>
    <name evidence="5" type="ORF">AMOR_44930</name>
</gene>
<dbReference type="Pfam" id="PF06857">
    <property type="entry name" value="ACP"/>
    <property type="match status" value="1"/>
</dbReference>
<dbReference type="NCBIfam" id="TIGR03130">
    <property type="entry name" value="malonate_delta"/>
    <property type="match status" value="1"/>
</dbReference>
<dbReference type="RefSeq" id="WP_248354384.1">
    <property type="nucleotide sequence ID" value="NZ_AP025591.1"/>
</dbReference>
<sequence>MERLTFELESPGAPAQRAAPVVVGVVASGNLEVLVEGTAPPGRCHVEVATSAVGFGEIWRAVLEDFAALHAVGGLALSVNDAGATPAVVTLRLGQAVEEWLGKAG</sequence>
<evidence type="ECO:0000313" key="5">
    <source>
        <dbReference type="EMBL" id="BDG05497.1"/>
    </source>
</evidence>
<dbReference type="EMBL" id="AP025591">
    <property type="protein sequence ID" value="BDG05497.1"/>
    <property type="molecule type" value="Genomic_DNA"/>
</dbReference>
<evidence type="ECO:0000256" key="2">
    <source>
        <dbReference type="ARBA" id="ARBA00022490"/>
    </source>
</evidence>
<keyword evidence="6" id="KW-1185">Reference proteome</keyword>
<dbReference type="Proteomes" id="UP001162891">
    <property type="component" value="Chromosome"/>
</dbReference>
<organism evidence="5 6">
    <name type="scientific">Anaeromyxobacter oryzae</name>
    <dbReference type="NCBI Taxonomy" id="2918170"/>
    <lineage>
        <taxon>Bacteria</taxon>
        <taxon>Pseudomonadati</taxon>
        <taxon>Myxococcota</taxon>
        <taxon>Myxococcia</taxon>
        <taxon>Myxococcales</taxon>
        <taxon>Cystobacterineae</taxon>
        <taxon>Anaeromyxobacteraceae</taxon>
        <taxon>Anaeromyxobacter</taxon>
    </lineage>
</organism>
<proteinExistence type="inferred from homology"/>
<keyword evidence="2" id="KW-0963">Cytoplasm</keyword>